<dbReference type="PANTHER" id="PTHR48050">
    <property type="entry name" value="STEROL 3-BETA-GLUCOSYLTRANSFERASE"/>
    <property type="match status" value="1"/>
</dbReference>
<keyword evidence="4" id="KW-1185">Reference proteome</keyword>
<dbReference type="InterPro" id="IPR002213">
    <property type="entry name" value="UDP_glucos_trans"/>
</dbReference>
<dbReference type="GO" id="GO:0033072">
    <property type="term" value="P:vancomycin biosynthetic process"/>
    <property type="evidence" value="ECO:0007669"/>
    <property type="project" value="UniProtKB-ARBA"/>
</dbReference>
<sequence>MAQIVITAIGSAGDVHPFLAIGRTLMQRGHRVVFCTHPPFAPLVEAEGFAFVPIGTAREYEEALANPALWNPRTSFRVLWKVIAPSIRPHVDALSSLLTDDTVMLGSLWAFAARIVQEVHGTPYVSVQVSPSTLLSGHAPPTHKRFTVPMWLPLQVRIASMRLIEKAVLDPALGPALNGVRNEIGLAPARRILGKWLHSPDGVLCLFPDWFAKPQPDWPSNRFLCGFPLPVESTATPLDDDLADFLSSGAPPVVFTAGSTLIDEAAYFGAVEETLRLTGARAILLTRSKPASLAAMPDVRVRPFVPMHTLLPRCAAIVHHGGIGTAALAFASGIPQVVTPFAHDQFDNAARIEKTGCGVRIDGPANGRAIATALRHVTRDTGVAAQCATARQHIVAEPNACVAAAQYIERFVPSVPAVAELESFA</sequence>
<organism evidence="3 4">
    <name type="scientific">Paraburkholderia megapolitana</name>
    <dbReference type="NCBI Taxonomy" id="420953"/>
    <lineage>
        <taxon>Bacteria</taxon>
        <taxon>Pseudomonadati</taxon>
        <taxon>Pseudomonadota</taxon>
        <taxon>Betaproteobacteria</taxon>
        <taxon>Burkholderiales</taxon>
        <taxon>Burkholderiaceae</taxon>
        <taxon>Paraburkholderia</taxon>
    </lineage>
</organism>
<dbReference type="STRING" id="420953.SAMN05192543_101238"/>
<gene>
    <name evidence="3" type="ORF">SAMN05192543_101238</name>
</gene>
<dbReference type="AlphaFoldDB" id="A0A1I3DDG0"/>
<evidence type="ECO:0000259" key="1">
    <source>
        <dbReference type="Pfam" id="PF03033"/>
    </source>
</evidence>
<dbReference type="InterPro" id="IPR004276">
    <property type="entry name" value="GlycoTrans_28_N"/>
</dbReference>
<protein>
    <submittedName>
        <fullName evidence="3">Rhamnosyltransferase subunit B</fullName>
    </submittedName>
</protein>
<dbReference type="Pfam" id="PF03033">
    <property type="entry name" value="Glyco_transf_28"/>
    <property type="match status" value="1"/>
</dbReference>
<name>A0A1I3DDG0_9BURK</name>
<dbReference type="CDD" id="cd03784">
    <property type="entry name" value="GT1_Gtf-like"/>
    <property type="match status" value="1"/>
</dbReference>
<accession>A0A1I3DDG0</accession>
<reference evidence="3 4" key="1">
    <citation type="submission" date="2016-10" db="EMBL/GenBank/DDBJ databases">
        <authorList>
            <person name="de Groot N.N."/>
        </authorList>
    </citation>
    <scope>NUCLEOTIDE SEQUENCE [LARGE SCALE GENOMIC DNA]</scope>
    <source>
        <strain evidence="3 4">LMG 23650</strain>
    </source>
</reference>
<dbReference type="RefSeq" id="WP_091006525.1">
    <property type="nucleotide sequence ID" value="NZ_CP041743.1"/>
</dbReference>
<evidence type="ECO:0000259" key="2">
    <source>
        <dbReference type="Pfam" id="PF06722"/>
    </source>
</evidence>
<dbReference type="Pfam" id="PF06722">
    <property type="entry name" value="EryCIII-like_C"/>
    <property type="match status" value="1"/>
</dbReference>
<dbReference type="GO" id="GO:0016758">
    <property type="term" value="F:hexosyltransferase activity"/>
    <property type="evidence" value="ECO:0007669"/>
    <property type="project" value="InterPro"/>
</dbReference>
<dbReference type="InterPro" id="IPR050426">
    <property type="entry name" value="Glycosyltransferase_28"/>
</dbReference>
<feature type="domain" description="Glycosyltransferase family 28 N-terminal" evidence="1">
    <location>
        <begin position="4"/>
        <end position="134"/>
    </location>
</feature>
<dbReference type="Proteomes" id="UP000199548">
    <property type="component" value="Unassembled WGS sequence"/>
</dbReference>
<keyword evidence="3" id="KW-0808">Transferase</keyword>
<dbReference type="EMBL" id="FOQU01000001">
    <property type="protein sequence ID" value="SFH84588.1"/>
    <property type="molecule type" value="Genomic_DNA"/>
</dbReference>
<dbReference type="OrthoDB" id="9805366at2"/>
<dbReference type="Gene3D" id="3.40.50.2000">
    <property type="entry name" value="Glycogen Phosphorylase B"/>
    <property type="match status" value="2"/>
</dbReference>
<dbReference type="PANTHER" id="PTHR48050:SF13">
    <property type="entry name" value="STEROL 3-BETA-GLUCOSYLTRANSFERASE UGT80A2"/>
    <property type="match status" value="1"/>
</dbReference>
<evidence type="ECO:0000313" key="3">
    <source>
        <dbReference type="EMBL" id="SFH84588.1"/>
    </source>
</evidence>
<evidence type="ECO:0000313" key="4">
    <source>
        <dbReference type="Proteomes" id="UP000199548"/>
    </source>
</evidence>
<proteinExistence type="predicted"/>
<dbReference type="GO" id="GO:0005975">
    <property type="term" value="P:carbohydrate metabolic process"/>
    <property type="evidence" value="ECO:0007669"/>
    <property type="project" value="InterPro"/>
</dbReference>
<dbReference type="InterPro" id="IPR010610">
    <property type="entry name" value="EryCIII-like_C"/>
</dbReference>
<feature type="domain" description="Erythromycin biosynthesis protein CIII-like C-terminal" evidence="2">
    <location>
        <begin position="289"/>
        <end position="400"/>
    </location>
</feature>
<dbReference type="SUPFAM" id="SSF53756">
    <property type="entry name" value="UDP-Glycosyltransferase/glycogen phosphorylase"/>
    <property type="match status" value="1"/>
</dbReference>
<dbReference type="GO" id="GO:0008194">
    <property type="term" value="F:UDP-glycosyltransferase activity"/>
    <property type="evidence" value="ECO:0007669"/>
    <property type="project" value="InterPro"/>
</dbReference>